<name>A0A0C2VQA3_9BACL</name>
<dbReference type="GO" id="GO:0005576">
    <property type="term" value="C:extracellular region"/>
    <property type="evidence" value="ECO:0007669"/>
    <property type="project" value="UniProtKB-SubCell"/>
</dbReference>
<dbReference type="GO" id="GO:0050135">
    <property type="term" value="F:NADP+ nucleosidase activity"/>
    <property type="evidence" value="ECO:0007669"/>
    <property type="project" value="InterPro"/>
</dbReference>
<evidence type="ECO:0000313" key="6">
    <source>
        <dbReference type="Proteomes" id="UP000031972"/>
    </source>
</evidence>
<comment type="similarity">
    <text evidence="3">In the N-terminal section; belongs to the LXG family.</text>
</comment>
<accession>A0A0C2VQA3</accession>
<dbReference type="Pfam" id="PF14449">
    <property type="entry name" value="PT-TG"/>
    <property type="match status" value="1"/>
</dbReference>
<evidence type="ECO:0000256" key="3">
    <source>
        <dbReference type="ARBA" id="ARBA00034117"/>
    </source>
</evidence>
<proteinExistence type="inferred from homology"/>
<comment type="subcellular location">
    <subcellularLocation>
        <location evidence="1">Secreted</location>
    </subcellularLocation>
</comment>
<keyword evidence="2" id="KW-0964">Secreted</keyword>
<dbReference type="RefSeq" id="WP_052476769.1">
    <property type="nucleotide sequence ID" value="NZ_JXRR01000008.1"/>
</dbReference>
<reference evidence="5 6" key="1">
    <citation type="submission" date="2015-01" db="EMBL/GenBank/DDBJ databases">
        <title>Jeotgalibacillus campisalis genome sequencing.</title>
        <authorList>
            <person name="Goh K.M."/>
            <person name="Chan K.-G."/>
            <person name="Yaakop A.S."/>
            <person name="Ee R."/>
            <person name="Gan H.M."/>
            <person name="Chan C.S."/>
        </authorList>
    </citation>
    <scope>NUCLEOTIDE SEQUENCE [LARGE SCALE GENOMIC DNA]</scope>
    <source>
        <strain evidence="5 6">SF-57</strain>
    </source>
</reference>
<dbReference type="InterPro" id="IPR006829">
    <property type="entry name" value="LXG_dom"/>
</dbReference>
<sequence length="643" mass="70958">MSQTVRYDAEALQTTMEERVSQYESFKEKLVVLREKMLAVTELGDAFEGESATNIKNLYRHQSEIVTLWIQLAEQQIAFMGDVGAMAEDRTLGGNTFIDVPFADSDLQTAHIRSTQMVSLQHEDLSAILSSISDLISLEPYSPTEVEMALEDAKHSRLDTVEAVEEYDQSLTSEYELSEEGQIYLSGRFNELVNATMQGASIVPMSFNAASIEAGELYQVKDEVQQRSVDYITYKEEQQQVREAQAKQAELDARPWYEKAWDTGTVFVGEISGYYDSKRAATGIDPVTGEELTETQRATAAALAAAGFIPVVGWGGRLVKGGKAIYNTSKGVNAATHSLDAYKSTKSLSALEKTEFGIYGLVSANGMTEYMTGRDLMGNELTDEQRNASLLQSTLLLGGTAFAMRGTTNVLQDMKSAGNTISSGSKHVTSQLSNATAHLSTLANRVAPQNSEKAEQVLMVNGQRQHLTNVDGNPSTSRANDAAGDIKRISEADQKKLESWNYAPNEEKYLKYKETFDNPKYYNQETGDINWPPNDGFEGEPAIMKIETGTLIDRYGGPGGNFFSPEGVPYDNRALALHSDEADYYVYKVIEEFEVTGGKAAPWFDKPGGGTQFIKYHENGEMYSIAELVRDEYIELVSIRKGG</sequence>
<dbReference type="PATRIC" id="fig|220754.4.peg.976"/>
<dbReference type="Pfam" id="PF14021">
    <property type="entry name" value="TNT"/>
    <property type="match status" value="1"/>
</dbReference>
<dbReference type="PANTHER" id="PTHR34976:SF2">
    <property type="entry name" value="TYPE VII SECRETION SYSTEM PROTEIN ESSD"/>
    <property type="match status" value="1"/>
</dbReference>
<dbReference type="InterPro" id="IPR025331">
    <property type="entry name" value="TNT"/>
</dbReference>
<dbReference type="EMBL" id="JXRR01000008">
    <property type="protein sequence ID" value="KIL51077.1"/>
    <property type="molecule type" value="Genomic_DNA"/>
</dbReference>
<feature type="domain" description="LXG" evidence="4">
    <location>
        <begin position="3"/>
        <end position="238"/>
    </location>
</feature>
<gene>
    <name evidence="5" type="ORF">KR50_09580</name>
</gene>
<dbReference type="AlphaFoldDB" id="A0A0C2VQA3"/>
<protein>
    <recommendedName>
        <fullName evidence="4">LXG domain-containing protein</fullName>
    </recommendedName>
</protein>
<dbReference type="Proteomes" id="UP000031972">
    <property type="component" value="Unassembled WGS sequence"/>
</dbReference>
<organism evidence="5 6">
    <name type="scientific">Jeotgalibacillus campisalis</name>
    <dbReference type="NCBI Taxonomy" id="220754"/>
    <lineage>
        <taxon>Bacteria</taxon>
        <taxon>Bacillati</taxon>
        <taxon>Bacillota</taxon>
        <taxon>Bacilli</taxon>
        <taxon>Bacillales</taxon>
        <taxon>Caryophanaceae</taxon>
        <taxon>Jeotgalibacillus</taxon>
    </lineage>
</organism>
<keyword evidence="6" id="KW-1185">Reference proteome</keyword>
<comment type="caution">
    <text evidence="5">The sequence shown here is derived from an EMBL/GenBank/DDBJ whole genome shotgun (WGS) entry which is preliminary data.</text>
</comment>
<evidence type="ECO:0000313" key="5">
    <source>
        <dbReference type="EMBL" id="KIL51077.1"/>
    </source>
</evidence>
<dbReference type="InterPro" id="IPR027797">
    <property type="entry name" value="PT-TG_dom"/>
</dbReference>
<evidence type="ECO:0000256" key="1">
    <source>
        <dbReference type="ARBA" id="ARBA00004613"/>
    </source>
</evidence>
<evidence type="ECO:0000259" key="4">
    <source>
        <dbReference type="PROSITE" id="PS51756"/>
    </source>
</evidence>
<evidence type="ECO:0000256" key="2">
    <source>
        <dbReference type="ARBA" id="ARBA00022525"/>
    </source>
</evidence>
<dbReference type="Pfam" id="PF04740">
    <property type="entry name" value="LXG"/>
    <property type="match status" value="1"/>
</dbReference>
<dbReference type="InterPro" id="IPR051768">
    <property type="entry name" value="Bact_secretion_toxin"/>
</dbReference>
<dbReference type="PANTHER" id="PTHR34976">
    <property type="entry name" value="RIBONUCLEASE YQCG-RELATED"/>
    <property type="match status" value="1"/>
</dbReference>
<dbReference type="PROSITE" id="PS51756">
    <property type="entry name" value="LXG"/>
    <property type="match status" value="1"/>
</dbReference>